<dbReference type="AlphaFoldDB" id="A0A2R8C7U3"/>
<comment type="subcellular location">
    <subcellularLocation>
        <location evidence="1">Cell inner membrane</location>
    </subcellularLocation>
</comment>
<sequence>MTEQTEIPEPEMHQRKSRLFGGISLVWTVPIAAMIGALGLAFNAYNERDVEVEIQFAEADGIEPGKTQIKFRNLVVGTVADMRFSDDLQNVIVEADIHRNMERYLDADSRFWLVTAKVTASGVTGLSTLLSGAYINVDWDATQGEKARSFVALKQAPVIQPGAKGTEVILSSPKTGSVSVGAPVLHKGVTMGTVEAVEYDESSDSVRITLFINAPHDRLINTGTRFWNASGINVELNDKGLQLNVGSLASVLQGGVEFDTTRSGGQPIKQKAVFDLYATKALAEDSRLDDNLRSTVTLSSSFEGSLKGLSEGSEVLFRGLKVGLVTNLSALTEINDEGAPEIRILASYTVQPNRLGLDDIQDSEETLSLIAAMVDASGLRARLMPNSFLSGGLHIELFEDPDATTATLDIDATPNPILPSIPTPPDTLSVAAEGVLDRVAQLPIEELMDRIIHLVGDVNEILSDENTKAIPADVRALLENVNTVAASEGIQTLPDELSSTVASVRDILKRFDEAQGVDNMVGALKDLRTAVANISTASETLPELLTDIDQFVDKANGLPLNDLVTSADDVLKSADHFISNEDMDKIPGALSGALDQAKLTLEDLRGTVTRVDSILTDIDESDAVANVVSALEDVKTAAANVSTASDGLPKLVDDIDGLVNKANDLPLDSLVTSTDKVLQSADDLLNNEDMDKVPGALAGALDAAQATLNELREGGAAENLNRTLQSASTAADNISAAVKDLPKLADQLEQLANTAEATIGAYGPNSPVNREVQAAIADLRKTVNSLNSLVQAIRRKPNSLLVGR</sequence>
<keyword evidence="5 8" id="KW-1133">Transmembrane helix</keyword>
<keyword evidence="6 8" id="KW-0472">Membrane</keyword>
<dbReference type="Proteomes" id="UP000244898">
    <property type="component" value="Unassembled WGS sequence"/>
</dbReference>
<dbReference type="PANTHER" id="PTHR30462:SF0">
    <property type="entry name" value="INTERMEMBRANE TRANSPORT PROTEIN YEBT"/>
    <property type="match status" value="1"/>
</dbReference>
<evidence type="ECO:0000256" key="1">
    <source>
        <dbReference type="ARBA" id="ARBA00004533"/>
    </source>
</evidence>
<evidence type="ECO:0000256" key="3">
    <source>
        <dbReference type="ARBA" id="ARBA00022519"/>
    </source>
</evidence>
<proteinExistence type="predicted"/>
<evidence type="ECO:0000259" key="9">
    <source>
        <dbReference type="Pfam" id="PF02470"/>
    </source>
</evidence>
<reference evidence="11" key="1">
    <citation type="submission" date="2018-03" db="EMBL/GenBank/DDBJ databases">
        <authorList>
            <person name="Rodrigo-Torres L."/>
            <person name="Arahal R. D."/>
            <person name="Lucena T."/>
        </authorList>
    </citation>
    <scope>NUCLEOTIDE SEQUENCE [LARGE SCALE GENOMIC DNA]</scope>
    <source>
        <strain evidence="11">CECT 7615</strain>
    </source>
</reference>
<protein>
    <submittedName>
        <fullName evidence="10">Paraquat-inducible protein B</fullName>
    </submittedName>
</protein>
<feature type="domain" description="Mce/MlaD" evidence="9">
    <location>
        <begin position="165"/>
        <end position="225"/>
    </location>
</feature>
<dbReference type="InterPro" id="IPR003399">
    <property type="entry name" value="Mce/MlaD"/>
</dbReference>
<dbReference type="PANTHER" id="PTHR30462">
    <property type="entry name" value="INTERMEMBRANE TRANSPORT PROTEIN PQIB-RELATED"/>
    <property type="match status" value="1"/>
</dbReference>
<evidence type="ECO:0000256" key="5">
    <source>
        <dbReference type="ARBA" id="ARBA00022989"/>
    </source>
</evidence>
<evidence type="ECO:0000256" key="4">
    <source>
        <dbReference type="ARBA" id="ARBA00022692"/>
    </source>
</evidence>
<dbReference type="InterPro" id="IPR051800">
    <property type="entry name" value="PqiA-PqiB_transport"/>
</dbReference>
<evidence type="ECO:0000256" key="8">
    <source>
        <dbReference type="SAM" id="Phobius"/>
    </source>
</evidence>
<feature type="transmembrane region" description="Helical" evidence="8">
    <location>
        <begin position="20"/>
        <end position="42"/>
    </location>
</feature>
<evidence type="ECO:0000256" key="6">
    <source>
        <dbReference type="ARBA" id="ARBA00023136"/>
    </source>
</evidence>
<feature type="domain" description="Mce/MlaD" evidence="9">
    <location>
        <begin position="50"/>
        <end position="138"/>
    </location>
</feature>
<keyword evidence="2" id="KW-1003">Cell membrane</keyword>
<keyword evidence="11" id="KW-1185">Reference proteome</keyword>
<evidence type="ECO:0000256" key="7">
    <source>
        <dbReference type="SAM" id="Coils"/>
    </source>
</evidence>
<keyword evidence="4 8" id="KW-0812">Transmembrane</keyword>
<evidence type="ECO:0000256" key="2">
    <source>
        <dbReference type="ARBA" id="ARBA00022475"/>
    </source>
</evidence>
<keyword evidence="7" id="KW-0175">Coiled coil</keyword>
<keyword evidence="3" id="KW-0997">Cell inner membrane</keyword>
<dbReference type="RefSeq" id="WP_108786970.1">
    <property type="nucleotide sequence ID" value="NZ_ONZG01000004.1"/>
</dbReference>
<evidence type="ECO:0000313" key="10">
    <source>
        <dbReference type="EMBL" id="SPJ28501.1"/>
    </source>
</evidence>
<dbReference type="OrthoDB" id="9806984at2"/>
<organism evidence="10 11">
    <name type="scientific">Falsiruegeria mediterranea M17</name>
    <dbReference type="NCBI Taxonomy" id="1200281"/>
    <lineage>
        <taxon>Bacteria</taxon>
        <taxon>Pseudomonadati</taxon>
        <taxon>Pseudomonadota</taxon>
        <taxon>Alphaproteobacteria</taxon>
        <taxon>Rhodobacterales</taxon>
        <taxon>Roseobacteraceae</taxon>
        <taxon>Falsiruegeria</taxon>
    </lineage>
</organism>
<dbReference type="Pfam" id="PF02470">
    <property type="entry name" value="MlaD"/>
    <property type="match status" value="2"/>
</dbReference>
<feature type="coiled-coil region" evidence="7">
    <location>
        <begin position="769"/>
        <end position="796"/>
    </location>
</feature>
<gene>
    <name evidence="10" type="primary">pqiB</name>
    <name evidence="10" type="ORF">TRM7615_02000</name>
</gene>
<accession>A0A2R8C7U3</accession>
<dbReference type="GO" id="GO:0005886">
    <property type="term" value="C:plasma membrane"/>
    <property type="evidence" value="ECO:0007669"/>
    <property type="project" value="UniProtKB-SubCell"/>
</dbReference>
<name>A0A2R8C7U3_9RHOB</name>
<dbReference type="EMBL" id="ONZG01000004">
    <property type="protein sequence ID" value="SPJ28501.1"/>
    <property type="molecule type" value="Genomic_DNA"/>
</dbReference>
<evidence type="ECO:0000313" key="11">
    <source>
        <dbReference type="Proteomes" id="UP000244898"/>
    </source>
</evidence>